<feature type="compositionally biased region" description="Polar residues" evidence="1">
    <location>
        <begin position="55"/>
        <end position="67"/>
    </location>
</feature>
<dbReference type="PROSITE" id="PS51318">
    <property type="entry name" value="TAT"/>
    <property type="match status" value="1"/>
</dbReference>
<dbReference type="Proteomes" id="UP000199607">
    <property type="component" value="Unassembled WGS sequence"/>
</dbReference>
<dbReference type="InterPro" id="IPR006311">
    <property type="entry name" value="TAT_signal"/>
</dbReference>
<gene>
    <name evidence="2" type="ORF">SAMN04487950_0136</name>
</gene>
<proteinExistence type="predicted"/>
<evidence type="ECO:0008006" key="4">
    <source>
        <dbReference type="Google" id="ProtNLM"/>
    </source>
</evidence>
<evidence type="ECO:0000256" key="1">
    <source>
        <dbReference type="SAM" id="MobiDB-lite"/>
    </source>
</evidence>
<evidence type="ECO:0000313" key="3">
    <source>
        <dbReference type="Proteomes" id="UP000199607"/>
    </source>
</evidence>
<keyword evidence="3" id="KW-1185">Reference proteome</keyword>
<dbReference type="AlphaFoldDB" id="A0A1I4AX56"/>
<organism evidence="2 3">
    <name type="scientific">Halogranum rubrum</name>
    <dbReference type="NCBI Taxonomy" id="553466"/>
    <lineage>
        <taxon>Archaea</taxon>
        <taxon>Methanobacteriati</taxon>
        <taxon>Methanobacteriota</taxon>
        <taxon>Stenosarchaea group</taxon>
        <taxon>Halobacteria</taxon>
        <taxon>Halobacteriales</taxon>
        <taxon>Haloferacaceae</taxon>
    </lineage>
</organism>
<dbReference type="STRING" id="553466.SAMN04487950_0136"/>
<evidence type="ECO:0000313" key="2">
    <source>
        <dbReference type="EMBL" id="SFK60507.1"/>
    </source>
</evidence>
<feature type="region of interest" description="Disordered" evidence="1">
    <location>
        <begin position="164"/>
        <end position="208"/>
    </location>
</feature>
<sequence length="231" mass="23710">MSDNTGDSRRATATNVSRRRLLRTSGGAVAAVAGIPAVSGLASAQAEGENEEQDGITTTGVLSNSTPKFGKSDFTGLYLLIEDPHNDPDTTGVSSCNVIESDDRIAAYNATISEKVDVGSDSEAEQTVIYIPAQDSTVETGKQFAVNSQTECSGGYTSVQLEQVGESSIETEAANESTQTTGTTETTESGPVTDEPESTTDASSPGFSALTGVLGVGAAGLAALKRGREDD</sequence>
<feature type="region of interest" description="Disordered" evidence="1">
    <location>
        <begin position="1"/>
        <end position="26"/>
    </location>
</feature>
<protein>
    <recommendedName>
        <fullName evidence="4">PGF-CTERM protein</fullName>
    </recommendedName>
</protein>
<feature type="region of interest" description="Disordered" evidence="1">
    <location>
        <begin position="41"/>
        <end position="68"/>
    </location>
</feature>
<dbReference type="EMBL" id="FOTC01000001">
    <property type="protein sequence ID" value="SFK60507.1"/>
    <property type="molecule type" value="Genomic_DNA"/>
</dbReference>
<feature type="compositionally biased region" description="Low complexity" evidence="1">
    <location>
        <begin position="176"/>
        <end position="190"/>
    </location>
</feature>
<feature type="compositionally biased region" description="Basic and acidic residues" evidence="1">
    <location>
        <begin position="1"/>
        <end position="10"/>
    </location>
</feature>
<reference evidence="3" key="1">
    <citation type="submission" date="2016-10" db="EMBL/GenBank/DDBJ databases">
        <authorList>
            <person name="Varghese N."/>
            <person name="Submissions S."/>
        </authorList>
    </citation>
    <scope>NUCLEOTIDE SEQUENCE [LARGE SCALE GENOMIC DNA]</scope>
    <source>
        <strain evidence="3">CGMCC 1.7738</strain>
    </source>
</reference>
<dbReference type="RefSeq" id="WP_089864446.1">
    <property type="nucleotide sequence ID" value="NZ_FOTC01000001.1"/>
</dbReference>
<accession>A0A1I4AX56</accession>
<name>A0A1I4AX56_9EURY</name>